<proteinExistence type="predicted"/>
<keyword evidence="3" id="KW-1185">Reference proteome</keyword>
<feature type="transmembrane region" description="Helical" evidence="1">
    <location>
        <begin position="109"/>
        <end position="129"/>
    </location>
</feature>
<evidence type="ECO:0000256" key="1">
    <source>
        <dbReference type="SAM" id="Phobius"/>
    </source>
</evidence>
<keyword evidence="1" id="KW-0472">Membrane</keyword>
<feature type="transmembrane region" description="Helical" evidence="1">
    <location>
        <begin position="12"/>
        <end position="33"/>
    </location>
</feature>
<protein>
    <submittedName>
        <fullName evidence="2">Uncharacterized protein</fullName>
    </submittedName>
</protein>
<evidence type="ECO:0000313" key="3">
    <source>
        <dbReference type="Proteomes" id="UP001500888"/>
    </source>
</evidence>
<comment type="caution">
    <text evidence="2">The sequence shown here is derived from an EMBL/GenBank/DDBJ whole genome shotgun (WGS) entry which is preliminary data.</text>
</comment>
<organism evidence="2 3">
    <name type="scientific">Sphaerisporangium flaviroseum</name>
    <dbReference type="NCBI Taxonomy" id="509199"/>
    <lineage>
        <taxon>Bacteria</taxon>
        <taxon>Bacillati</taxon>
        <taxon>Actinomycetota</taxon>
        <taxon>Actinomycetes</taxon>
        <taxon>Streptosporangiales</taxon>
        <taxon>Streptosporangiaceae</taxon>
        <taxon>Sphaerisporangium</taxon>
    </lineage>
</organism>
<feature type="transmembrane region" description="Helical" evidence="1">
    <location>
        <begin position="39"/>
        <end position="63"/>
    </location>
</feature>
<keyword evidence="1" id="KW-1133">Transmembrane helix</keyword>
<dbReference type="RefSeq" id="WP_344939197.1">
    <property type="nucleotide sequence ID" value="NZ_BAAAZR010000006.1"/>
</dbReference>
<keyword evidence="1" id="KW-0812">Transmembrane</keyword>
<dbReference type="EMBL" id="BAAAZR010000006">
    <property type="protein sequence ID" value="GAA3807709.1"/>
    <property type="molecule type" value="Genomic_DNA"/>
</dbReference>
<reference evidence="3" key="1">
    <citation type="journal article" date="2019" name="Int. J. Syst. Evol. Microbiol.">
        <title>The Global Catalogue of Microorganisms (GCM) 10K type strain sequencing project: providing services to taxonomists for standard genome sequencing and annotation.</title>
        <authorList>
            <consortium name="The Broad Institute Genomics Platform"/>
            <consortium name="The Broad Institute Genome Sequencing Center for Infectious Disease"/>
            <person name="Wu L."/>
            <person name="Ma J."/>
        </authorList>
    </citation>
    <scope>NUCLEOTIDE SEQUENCE [LARGE SCALE GENOMIC DNA]</scope>
    <source>
        <strain evidence="3">JCM 16908</strain>
    </source>
</reference>
<dbReference type="Proteomes" id="UP001500888">
    <property type="component" value="Unassembled WGS sequence"/>
</dbReference>
<sequence length="180" mass="19417">MTERVRYHAEVALPGLVVGVVAGLMAGGLTLLAGHRPGWAAISALSLAVPMGLLGAGYGVLLGRNVFQPGVFAPAGLYWLIGFPISRLVQETVTSTVILGRATLTEDLPAFLAYQAIVSLGFAIGFVWMHERLAPHWFMHVAGRNPVAREVLDRYIGHAEALWRVRGRRRALRRGEKGAG</sequence>
<gene>
    <name evidence="2" type="ORF">GCM10022226_29770</name>
</gene>
<feature type="transmembrane region" description="Helical" evidence="1">
    <location>
        <begin position="70"/>
        <end position="89"/>
    </location>
</feature>
<accession>A0ABP7HZS3</accession>
<name>A0ABP7HZS3_9ACTN</name>
<evidence type="ECO:0000313" key="2">
    <source>
        <dbReference type="EMBL" id="GAA3807709.1"/>
    </source>
</evidence>